<evidence type="ECO:0000313" key="3">
    <source>
        <dbReference type="Proteomes" id="UP000029482"/>
    </source>
</evidence>
<proteinExistence type="predicted"/>
<dbReference type="HOGENOM" id="CLU_1539230_0_0_11"/>
<dbReference type="KEGG" id="sgu:SGLAU_03140"/>
<sequence>MGFLVRKSATATVAVAVAVAAILLTGCGGGDPGRPDGSSETTTPADDGPDGPTEPPTPPAPVPATPDPPAPGPSTTRPLTTAPFTPEPPPVSSALPAADIPEELKGEWDGDGDGAARLDKIVFTADGVAELHYNNGRVLTGPAVADGSSLTIHVQGGPITYAHWSIEEFDAGYGYTFENLLLDGVSYVRQTSGG</sequence>
<dbReference type="eggNOG" id="ENOG50323IE">
    <property type="taxonomic scope" value="Bacteria"/>
</dbReference>
<dbReference type="Proteomes" id="UP000029482">
    <property type="component" value="Chromosome"/>
</dbReference>
<dbReference type="RefSeq" id="WP_159072756.1">
    <property type="nucleotide sequence ID" value="NZ_CP009438.1"/>
</dbReference>
<dbReference type="STRING" id="1907.SGLAU_03140"/>
<reference evidence="3" key="1">
    <citation type="journal article" date="2015" name="J. Biotechnol.">
        <title>Complete genome sequence of the actinobacterium Streptomyces glaucescens GLA.O (DSM 40922) consisting of a linear chromosome and one linear plasmid.</title>
        <authorList>
            <person name="Ortseifen V."/>
            <person name="Winkler A."/>
            <person name="Albersmeier A."/>
            <person name="Wendler S."/>
            <person name="Puhler A."/>
            <person name="Kalinowski J."/>
            <person name="Ruckert C."/>
        </authorList>
    </citation>
    <scope>NUCLEOTIDE SEQUENCE [LARGE SCALE GENOMIC DNA]</scope>
    <source>
        <strain evidence="3">DSM 40922 / GLA O</strain>
    </source>
</reference>
<evidence type="ECO:0000256" key="1">
    <source>
        <dbReference type="SAM" id="MobiDB-lite"/>
    </source>
</evidence>
<organism evidence="2 3">
    <name type="scientific">Streptomyces glaucescens</name>
    <dbReference type="NCBI Taxonomy" id="1907"/>
    <lineage>
        <taxon>Bacteria</taxon>
        <taxon>Bacillati</taxon>
        <taxon>Actinomycetota</taxon>
        <taxon>Actinomycetes</taxon>
        <taxon>Kitasatosporales</taxon>
        <taxon>Streptomycetaceae</taxon>
        <taxon>Streptomyces</taxon>
    </lineage>
</organism>
<feature type="region of interest" description="Disordered" evidence="1">
    <location>
        <begin position="27"/>
        <end position="96"/>
    </location>
</feature>
<dbReference type="EMBL" id="CP009438">
    <property type="protein sequence ID" value="AIR96656.1"/>
    <property type="molecule type" value="Genomic_DNA"/>
</dbReference>
<protein>
    <submittedName>
        <fullName evidence="2">Putative secreted protein</fullName>
    </submittedName>
</protein>
<name>A0A089X479_STRGA</name>
<dbReference type="AlphaFoldDB" id="A0A089X479"/>
<accession>A0A089X479</accession>
<dbReference type="OrthoDB" id="4278351at2"/>
<evidence type="ECO:0000313" key="2">
    <source>
        <dbReference type="EMBL" id="AIR96656.1"/>
    </source>
</evidence>
<feature type="compositionally biased region" description="Pro residues" evidence="1">
    <location>
        <begin position="52"/>
        <end position="72"/>
    </location>
</feature>
<keyword evidence="3" id="KW-1185">Reference proteome</keyword>
<dbReference type="PROSITE" id="PS51257">
    <property type="entry name" value="PROKAR_LIPOPROTEIN"/>
    <property type="match status" value="1"/>
</dbReference>
<gene>
    <name evidence="2" type="ORF">SGLAU_03140</name>
</gene>